<dbReference type="Proteomes" id="UP000492821">
    <property type="component" value="Unassembled WGS sequence"/>
</dbReference>
<dbReference type="WBParaSite" id="Pan_g14986.t1">
    <property type="protein sequence ID" value="Pan_g14986.t1"/>
    <property type="gene ID" value="Pan_g14986"/>
</dbReference>
<dbReference type="AlphaFoldDB" id="A0A7E4V058"/>
<keyword evidence="1" id="KW-1185">Reference proteome</keyword>
<organism evidence="1 2">
    <name type="scientific">Panagrellus redivivus</name>
    <name type="common">Microworm</name>
    <dbReference type="NCBI Taxonomy" id="6233"/>
    <lineage>
        <taxon>Eukaryota</taxon>
        <taxon>Metazoa</taxon>
        <taxon>Ecdysozoa</taxon>
        <taxon>Nematoda</taxon>
        <taxon>Chromadorea</taxon>
        <taxon>Rhabditida</taxon>
        <taxon>Tylenchina</taxon>
        <taxon>Panagrolaimomorpha</taxon>
        <taxon>Panagrolaimoidea</taxon>
        <taxon>Panagrolaimidae</taxon>
        <taxon>Panagrellus</taxon>
    </lineage>
</organism>
<name>A0A7E4V058_PANRE</name>
<proteinExistence type="predicted"/>
<evidence type="ECO:0000313" key="2">
    <source>
        <dbReference type="WBParaSite" id="Pan_g14986.t1"/>
    </source>
</evidence>
<reference evidence="2" key="2">
    <citation type="submission" date="2020-10" db="UniProtKB">
        <authorList>
            <consortium name="WormBaseParasite"/>
        </authorList>
    </citation>
    <scope>IDENTIFICATION</scope>
</reference>
<reference evidence="1" key="1">
    <citation type="journal article" date="2013" name="Genetics">
        <title>The draft genome and transcriptome of Panagrellus redivivus are shaped by the harsh demands of a free-living lifestyle.</title>
        <authorList>
            <person name="Srinivasan J."/>
            <person name="Dillman A.R."/>
            <person name="Macchietto M.G."/>
            <person name="Heikkinen L."/>
            <person name="Lakso M."/>
            <person name="Fracchia K.M."/>
            <person name="Antoshechkin I."/>
            <person name="Mortazavi A."/>
            <person name="Wong G."/>
            <person name="Sternberg P.W."/>
        </authorList>
    </citation>
    <scope>NUCLEOTIDE SEQUENCE [LARGE SCALE GENOMIC DNA]</scope>
    <source>
        <strain evidence="1">MT8872</strain>
    </source>
</reference>
<accession>A0A7E4V058</accession>
<evidence type="ECO:0000313" key="1">
    <source>
        <dbReference type="Proteomes" id="UP000492821"/>
    </source>
</evidence>
<protein>
    <submittedName>
        <fullName evidence="2">Uncharacterized protein</fullName>
    </submittedName>
</protein>
<sequence length="97" mass="11250">MPSPKFSKKKFENCTIRNLKSQLADQIYKLSEGEFLHKKYVKMVPGKIHTRCCQKPGNNHPSHCPGFHFVTVCPAEMFIEESIDGAPGRKYYSERRF</sequence>